<dbReference type="InterPro" id="IPR000572">
    <property type="entry name" value="OxRdtase_Mopterin-bd_dom"/>
</dbReference>
<gene>
    <name evidence="3" type="ORF">NCTC10741_02282</name>
</gene>
<dbReference type="Gene3D" id="3.90.420.10">
    <property type="entry name" value="Oxidoreductase, molybdopterin-binding domain"/>
    <property type="match status" value="1"/>
</dbReference>
<feature type="transmembrane region" description="Helical" evidence="1">
    <location>
        <begin position="145"/>
        <end position="164"/>
    </location>
</feature>
<dbReference type="EMBL" id="LR131273">
    <property type="protein sequence ID" value="VDR39145.1"/>
    <property type="molecule type" value="Genomic_DNA"/>
</dbReference>
<evidence type="ECO:0000313" key="3">
    <source>
        <dbReference type="EMBL" id="VDR39145.1"/>
    </source>
</evidence>
<dbReference type="AlphaFoldDB" id="A0A3P8L2L8"/>
<evidence type="ECO:0000313" key="4">
    <source>
        <dbReference type="Proteomes" id="UP000271626"/>
    </source>
</evidence>
<dbReference type="CDD" id="cd00321">
    <property type="entry name" value="SO_family_Moco"/>
    <property type="match status" value="1"/>
</dbReference>
<sequence>MSAPQTAPETPAHVPLLRRPGIAARLGVLLGVCVVLCFATGLFSHWIQHPPSWFVTPRSPAWLYQLTQGVHVASGVATIPLVLLKLAAVYPKLFERPMIGSPVRLLERVATAVLVASMLFQLFTGLLNISQWYAWKFFFTTTHYATAYLVLGAVAVHVAIKLPLVAAEFRRRTAESVTPGLSRRAVLTAGIAAAGLAVVTVGSQSVPALHRLGVFAPRSGSGPQGMPVNRTAAAAGVATSARSGDYRLVLAGPTPVELTLEQLRAMPQHTARLPLACVEGWTQYGWWSGVRVGDLAALAGLEGLNLRFVSLERGPYGQSEMDHAQVTDPDTLLALRLGGEDLDLDHGFPCRLIAASRPGVQQTKWVSRIEAVR</sequence>
<evidence type="ECO:0000256" key="1">
    <source>
        <dbReference type="SAM" id="Phobius"/>
    </source>
</evidence>
<dbReference type="SUPFAM" id="SSF81342">
    <property type="entry name" value="Transmembrane di-heme cytochromes"/>
    <property type="match status" value="1"/>
</dbReference>
<dbReference type="Proteomes" id="UP000271626">
    <property type="component" value="Chromosome"/>
</dbReference>
<protein>
    <submittedName>
        <fullName evidence="3">Oxidoreductase molybdopterin binding domain</fullName>
    </submittedName>
</protein>
<dbReference type="OrthoDB" id="5241952at2"/>
<keyword evidence="1" id="KW-0812">Transmembrane</keyword>
<accession>A0A3P8L2L8</accession>
<dbReference type="PANTHER" id="PTHR43032">
    <property type="entry name" value="PROTEIN-METHIONINE-SULFOXIDE REDUCTASE"/>
    <property type="match status" value="1"/>
</dbReference>
<feature type="transmembrane region" description="Helical" evidence="1">
    <location>
        <begin position="185"/>
        <end position="202"/>
    </location>
</feature>
<dbReference type="InterPro" id="IPR036374">
    <property type="entry name" value="OxRdtase_Mopterin-bd_sf"/>
</dbReference>
<evidence type="ECO:0000259" key="2">
    <source>
        <dbReference type="Pfam" id="PF00174"/>
    </source>
</evidence>
<keyword evidence="1" id="KW-1133">Transmembrane helix</keyword>
<dbReference type="SUPFAM" id="SSF56524">
    <property type="entry name" value="Oxidoreductase molybdopterin-binding domain"/>
    <property type="match status" value="1"/>
</dbReference>
<dbReference type="Pfam" id="PF00174">
    <property type="entry name" value="Oxidored_molyb"/>
    <property type="match status" value="1"/>
</dbReference>
<proteinExistence type="predicted"/>
<dbReference type="GO" id="GO:0022904">
    <property type="term" value="P:respiratory electron transport chain"/>
    <property type="evidence" value="ECO:0007669"/>
    <property type="project" value="InterPro"/>
</dbReference>
<feature type="transmembrane region" description="Helical" evidence="1">
    <location>
        <begin position="68"/>
        <end position="88"/>
    </location>
</feature>
<organism evidence="3 4">
    <name type="scientific">Tsukamurella paurometabola</name>
    <name type="common">Corynebacterium paurometabolum</name>
    <dbReference type="NCBI Taxonomy" id="2061"/>
    <lineage>
        <taxon>Bacteria</taxon>
        <taxon>Bacillati</taxon>
        <taxon>Actinomycetota</taxon>
        <taxon>Actinomycetes</taxon>
        <taxon>Mycobacteriales</taxon>
        <taxon>Tsukamurellaceae</taxon>
        <taxon>Tsukamurella</taxon>
    </lineage>
</organism>
<dbReference type="PANTHER" id="PTHR43032:SF2">
    <property type="entry name" value="BLL0505 PROTEIN"/>
    <property type="match status" value="1"/>
</dbReference>
<dbReference type="GO" id="GO:0016020">
    <property type="term" value="C:membrane"/>
    <property type="evidence" value="ECO:0007669"/>
    <property type="project" value="InterPro"/>
</dbReference>
<keyword evidence="1" id="KW-0472">Membrane</keyword>
<feature type="transmembrane region" description="Helical" evidence="1">
    <location>
        <begin position="26"/>
        <end position="48"/>
    </location>
</feature>
<reference evidence="3 4" key="1">
    <citation type="submission" date="2018-12" db="EMBL/GenBank/DDBJ databases">
        <authorList>
            <consortium name="Pathogen Informatics"/>
        </authorList>
    </citation>
    <scope>NUCLEOTIDE SEQUENCE [LARGE SCALE GENOMIC DNA]</scope>
    <source>
        <strain evidence="3 4">NCTC10741</strain>
    </source>
</reference>
<dbReference type="RefSeq" id="WP_126196281.1">
    <property type="nucleotide sequence ID" value="NZ_CP085954.1"/>
</dbReference>
<feature type="transmembrane region" description="Helical" evidence="1">
    <location>
        <begin position="109"/>
        <end position="133"/>
    </location>
</feature>
<dbReference type="InterPro" id="IPR016174">
    <property type="entry name" value="Di-haem_cyt_TM"/>
</dbReference>
<name>A0A3P8L2L8_TSUPA</name>
<feature type="domain" description="Oxidoreductase molybdopterin-binding" evidence="2">
    <location>
        <begin position="243"/>
        <end position="371"/>
    </location>
</feature>